<sequence>MPSPITIALLLGRSPQFHDVPDLLVRSGFRCSIFDAGRDLIHSALQQTYDMLLLPDEVADIPAIDVIRAVRSARSRDVPIMMLGSDSSEDRLVDALDAGADDYMCRPLSHRVLLARIAALRRRVTGERLRQGLVVRAGPYQLNSVGRFATLRDERIELTPKEFDLAMLLFSNAGRMLPNSRIEQTVWRHELPPLSRALAGLMSRLRKTLRLGIENGILVTVVYAHGYRLDVLEESSLPRLPAASRTLPARGPSGC</sequence>
<keyword evidence="3" id="KW-0805">Transcription regulation</keyword>
<dbReference type="GO" id="GO:0005829">
    <property type="term" value="C:cytosol"/>
    <property type="evidence" value="ECO:0007669"/>
    <property type="project" value="TreeGrafter"/>
</dbReference>
<keyword evidence="1" id="KW-0597">Phosphoprotein</keyword>
<comment type="caution">
    <text evidence="6">Lacks conserved residue(s) required for the propagation of feature annotation.</text>
</comment>
<evidence type="ECO:0000259" key="8">
    <source>
        <dbReference type="PROSITE" id="PS50110"/>
    </source>
</evidence>
<feature type="DNA-binding region" description="OmpR/PhoB-type" evidence="7">
    <location>
        <begin position="132"/>
        <end position="231"/>
    </location>
</feature>
<dbReference type="Proteomes" id="UP000256862">
    <property type="component" value="Plasmid CO2235_mp"/>
</dbReference>
<reference evidence="10" key="1">
    <citation type="submission" date="2018-01" db="EMBL/GenBank/DDBJ databases">
        <authorList>
            <person name="Clerissi C."/>
        </authorList>
    </citation>
    <scope>NUCLEOTIDE SEQUENCE</scope>
    <source>
        <strain evidence="10">Cupriavidus oxalaticus LMG 2235</strain>
    </source>
</reference>
<evidence type="ECO:0000313" key="10">
    <source>
        <dbReference type="EMBL" id="SPC24666.1"/>
    </source>
</evidence>
<dbReference type="PANTHER" id="PTHR48111">
    <property type="entry name" value="REGULATOR OF RPOS"/>
    <property type="match status" value="1"/>
</dbReference>
<dbReference type="PROSITE" id="PS51755">
    <property type="entry name" value="OMPR_PHOB"/>
    <property type="match status" value="1"/>
</dbReference>
<keyword evidence="2" id="KW-0902">Two-component regulatory system</keyword>
<dbReference type="GO" id="GO:0006355">
    <property type="term" value="P:regulation of DNA-templated transcription"/>
    <property type="evidence" value="ECO:0007669"/>
    <property type="project" value="InterPro"/>
</dbReference>
<dbReference type="Pfam" id="PF00486">
    <property type="entry name" value="Trans_reg_C"/>
    <property type="match status" value="1"/>
</dbReference>
<evidence type="ECO:0000256" key="5">
    <source>
        <dbReference type="ARBA" id="ARBA00023163"/>
    </source>
</evidence>
<dbReference type="InterPro" id="IPR011006">
    <property type="entry name" value="CheY-like_superfamily"/>
</dbReference>
<dbReference type="PANTHER" id="PTHR48111:SF1">
    <property type="entry name" value="TWO-COMPONENT RESPONSE REGULATOR ORR33"/>
    <property type="match status" value="1"/>
</dbReference>
<evidence type="ECO:0000256" key="3">
    <source>
        <dbReference type="ARBA" id="ARBA00023015"/>
    </source>
</evidence>
<dbReference type="SMART" id="SM00448">
    <property type="entry name" value="REC"/>
    <property type="match status" value="1"/>
</dbReference>
<name>A0A375GRT0_9BURK</name>
<dbReference type="SMART" id="SM00862">
    <property type="entry name" value="Trans_reg_C"/>
    <property type="match status" value="1"/>
</dbReference>
<evidence type="ECO:0000256" key="6">
    <source>
        <dbReference type="PROSITE-ProRule" id="PRU00169"/>
    </source>
</evidence>
<dbReference type="InterPro" id="IPR001789">
    <property type="entry name" value="Sig_transdc_resp-reg_receiver"/>
</dbReference>
<dbReference type="Gene3D" id="3.40.50.2300">
    <property type="match status" value="1"/>
</dbReference>
<evidence type="ECO:0000256" key="2">
    <source>
        <dbReference type="ARBA" id="ARBA00023012"/>
    </source>
</evidence>
<evidence type="ECO:0000256" key="4">
    <source>
        <dbReference type="ARBA" id="ARBA00023125"/>
    </source>
</evidence>
<protein>
    <submittedName>
        <fullName evidence="10">Response regulator, OmpR-family</fullName>
    </submittedName>
</protein>
<proteinExistence type="predicted"/>
<feature type="domain" description="Response regulatory" evidence="8">
    <location>
        <begin position="6"/>
        <end position="121"/>
    </location>
</feature>
<feature type="domain" description="OmpR/PhoB-type" evidence="9">
    <location>
        <begin position="132"/>
        <end position="231"/>
    </location>
</feature>
<evidence type="ECO:0000256" key="7">
    <source>
        <dbReference type="PROSITE-ProRule" id="PRU01091"/>
    </source>
</evidence>
<dbReference type="AlphaFoldDB" id="A0A375GRT0"/>
<dbReference type="InterPro" id="IPR001867">
    <property type="entry name" value="OmpR/PhoB-type_DNA-bd"/>
</dbReference>
<dbReference type="InterPro" id="IPR036388">
    <property type="entry name" value="WH-like_DNA-bd_sf"/>
</dbReference>
<comment type="caution">
    <text evidence="10">The sequence shown here is derived from an EMBL/GenBank/DDBJ whole genome shotgun (WGS) entry which is preliminary data.</text>
</comment>
<dbReference type="GO" id="GO:0000976">
    <property type="term" value="F:transcription cis-regulatory region binding"/>
    <property type="evidence" value="ECO:0007669"/>
    <property type="project" value="TreeGrafter"/>
</dbReference>
<keyword evidence="5" id="KW-0804">Transcription</keyword>
<dbReference type="SUPFAM" id="SSF52172">
    <property type="entry name" value="CheY-like"/>
    <property type="match status" value="1"/>
</dbReference>
<dbReference type="GO" id="GO:0032993">
    <property type="term" value="C:protein-DNA complex"/>
    <property type="evidence" value="ECO:0007669"/>
    <property type="project" value="TreeGrafter"/>
</dbReference>
<dbReference type="Pfam" id="PF00072">
    <property type="entry name" value="Response_reg"/>
    <property type="match status" value="1"/>
</dbReference>
<evidence type="ECO:0000259" key="9">
    <source>
        <dbReference type="PROSITE" id="PS51755"/>
    </source>
</evidence>
<keyword evidence="4 7" id="KW-0238">DNA-binding</keyword>
<dbReference type="InterPro" id="IPR039420">
    <property type="entry name" value="WalR-like"/>
</dbReference>
<dbReference type="InterPro" id="IPR016032">
    <property type="entry name" value="Sig_transdc_resp-reg_C-effctor"/>
</dbReference>
<dbReference type="PROSITE" id="PS50110">
    <property type="entry name" value="RESPONSE_REGULATORY"/>
    <property type="match status" value="1"/>
</dbReference>
<dbReference type="GO" id="GO:0000156">
    <property type="term" value="F:phosphorelay response regulator activity"/>
    <property type="evidence" value="ECO:0007669"/>
    <property type="project" value="TreeGrafter"/>
</dbReference>
<evidence type="ECO:0000256" key="1">
    <source>
        <dbReference type="ARBA" id="ARBA00022553"/>
    </source>
</evidence>
<dbReference type="SUPFAM" id="SSF46894">
    <property type="entry name" value="C-terminal effector domain of the bipartite response regulators"/>
    <property type="match status" value="1"/>
</dbReference>
<gene>
    <name evidence="10" type="ORF">CO2235_MP80507</name>
</gene>
<dbReference type="EMBL" id="OGUS01000143">
    <property type="protein sequence ID" value="SPC24666.1"/>
    <property type="molecule type" value="Genomic_DNA"/>
</dbReference>
<organism evidence="10">
    <name type="scientific">Cupriavidus oxalaticus</name>
    <dbReference type="NCBI Taxonomy" id="96344"/>
    <lineage>
        <taxon>Bacteria</taxon>
        <taxon>Pseudomonadati</taxon>
        <taxon>Pseudomonadota</taxon>
        <taxon>Betaproteobacteria</taxon>
        <taxon>Burkholderiales</taxon>
        <taxon>Burkholderiaceae</taxon>
        <taxon>Cupriavidus</taxon>
    </lineage>
</organism>
<accession>A0A375GRT0</accession>
<dbReference type="CDD" id="cd00383">
    <property type="entry name" value="trans_reg_C"/>
    <property type="match status" value="1"/>
</dbReference>
<dbReference type="Gene3D" id="1.10.10.10">
    <property type="entry name" value="Winged helix-like DNA-binding domain superfamily/Winged helix DNA-binding domain"/>
    <property type="match status" value="1"/>
</dbReference>